<dbReference type="AlphaFoldDB" id="J8PVP2"/>
<sequence length="182" mass="21540">MLKRSSNTLFAVSRTKLSSKIAIAYLHNTPLRQRQPSVPTPPQKKIKSLEDLVNLNSLDGVDTELIRSLINERTTELNIKNELDMLKKLSEEEERGHESPAKKFIRPLWMFILMGSSVYLLLHFTWWKLEHDKRESNLKRKVEALECQLNELIIQDKNHDSSKINDNAEMTHTKPWYRKWFW</sequence>
<feature type="transmembrane region" description="Helical" evidence="2">
    <location>
        <begin position="108"/>
        <end position="127"/>
    </location>
</feature>
<gene>
    <name evidence="3" type="ORF">SU7_3557</name>
</gene>
<comment type="caution">
    <text evidence="3">The sequence shown here is derived from an EMBL/GenBank/DDBJ whole genome shotgun (WGS) entry which is preliminary data.</text>
</comment>
<evidence type="ECO:0000313" key="4">
    <source>
        <dbReference type="Proteomes" id="UP000006968"/>
    </source>
</evidence>
<dbReference type="OrthoDB" id="4082954at2759"/>
<dbReference type="HOGENOM" id="CLU_127263_0_0_1"/>
<reference evidence="3 4" key="1">
    <citation type="journal article" date="2013" name="BMC Genomics">
        <title>High quality de novo sequencing and assembly of the Saccharomyces arboricolus genome.</title>
        <authorList>
            <person name="Liti G."/>
            <person name="Nguyen Ba A.N."/>
            <person name="Blythe M."/>
            <person name="Mueller C.A."/>
            <person name="Bergstroem A."/>
            <person name="Cubillos F.A."/>
            <person name="Dafhnis-Calas F."/>
            <person name="Khoshraftar S."/>
            <person name="Malla S."/>
            <person name="Mehta N."/>
            <person name="Siow C.C."/>
            <person name="Warringer J."/>
            <person name="Moses A.M."/>
            <person name="Louis E.J."/>
            <person name="Nieduszynski C.A."/>
        </authorList>
    </citation>
    <scope>NUCLEOTIDE SEQUENCE [LARGE SCALE GENOMIC DNA]</scope>
    <source>
        <strain evidence="4">H-6 / AS 2.3317 / CBS 10644</strain>
    </source>
</reference>
<evidence type="ECO:0000313" key="3">
    <source>
        <dbReference type="EMBL" id="EJS41443.1"/>
    </source>
</evidence>
<organism evidence="3 4">
    <name type="scientific">Saccharomyces arboricola (strain H-6 / AS 2.3317 / CBS 10644)</name>
    <name type="common">Yeast</name>
    <dbReference type="NCBI Taxonomy" id="1160507"/>
    <lineage>
        <taxon>Eukaryota</taxon>
        <taxon>Fungi</taxon>
        <taxon>Dikarya</taxon>
        <taxon>Ascomycota</taxon>
        <taxon>Saccharomycotina</taxon>
        <taxon>Saccharomycetes</taxon>
        <taxon>Saccharomycetales</taxon>
        <taxon>Saccharomycetaceae</taxon>
        <taxon>Saccharomyces</taxon>
    </lineage>
</organism>
<keyword evidence="2" id="KW-1133">Transmembrane helix</keyword>
<keyword evidence="2" id="KW-0472">Membrane</keyword>
<dbReference type="Proteomes" id="UP000006968">
    <property type="component" value="Chromosome XVI"/>
</dbReference>
<evidence type="ECO:0000256" key="1">
    <source>
        <dbReference type="SAM" id="Coils"/>
    </source>
</evidence>
<dbReference type="EMBL" id="ALIE01000193">
    <property type="protein sequence ID" value="EJS41443.1"/>
    <property type="molecule type" value="Genomic_DNA"/>
</dbReference>
<proteinExistence type="predicted"/>
<evidence type="ECO:0000256" key="2">
    <source>
        <dbReference type="SAM" id="Phobius"/>
    </source>
</evidence>
<accession>J8PVP2</accession>
<keyword evidence="4" id="KW-1185">Reference proteome</keyword>
<keyword evidence="2" id="KW-0812">Transmembrane</keyword>
<name>J8PVP2_SACAR</name>
<keyword evidence="1" id="KW-0175">Coiled coil</keyword>
<protein>
    <submittedName>
        <fullName evidence="3">Fmp14p</fullName>
    </submittedName>
</protein>
<feature type="coiled-coil region" evidence="1">
    <location>
        <begin position="128"/>
        <end position="155"/>
    </location>
</feature>